<feature type="region of interest" description="Disordered" evidence="4">
    <location>
        <begin position="61"/>
        <end position="94"/>
    </location>
</feature>
<gene>
    <name evidence="6" type="ORF">GCM10009799_41860</name>
</gene>
<evidence type="ECO:0000256" key="4">
    <source>
        <dbReference type="SAM" id="MobiDB-lite"/>
    </source>
</evidence>
<dbReference type="Proteomes" id="UP001501585">
    <property type="component" value="Unassembled WGS sequence"/>
</dbReference>
<dbReference type="RefSeq" id="WP_425573550.1">
    <property type="nucleotide sequence ID" value="NZ_BAAAPC010000020.1"/>
</dbReference>
<evidence type="ECO:0000313" key="7">
    <source>
        <dbReference type="Proteomes" id="UP001501585"/>
    </source>
</evidence>
<protein>
    <recommendedName>
        <fullName evidence="5">Biotin carboxylation domain-containing protein</fullName>
    </recommendedName>
</protein>
<comment type="caution">
    <text evidence="6">The sequence shown here is derived from an EMBL/GenBank/DDBJ whole genome shotgun (WGS) entry which is preliminary data.</text>
</comment>
<evidence type="ECO:0000256" key="2">
    <source>
        <dbReference type="ARBA" id="ARBA00022741"/>
    </source>
</evidence>
<organism evidence="6 7">
    <name type="scientific">Nocardiopsis rhodophaea</name>
    <dbReference type="NCBI Taxonomy" id="280238"/>
    <lineage>
        <taxon>Bacteria</taxon>
        <taxon>Bacillati</taxon>
        <taxon>Actinomycetota</taxon>
        <taxon>Actinomycetes</taxon>
        <taxon>Streptosporangiales</taxon>
        <taxon>Nocardiopsidaceae</taxon>
        <taxon>Nocardiopsis</taxon>
    </lineage>
</organism>
<dbReference type="Gene3D" id="3.40.50.20">
    <property type="match status" value="1"/>
</dbReference>
<feature type="region of interest" description="Disordered" evidence="4">
    <location>
        <begin position="128"/>
        <end position="156"/>
    </location>
</feature>
<evidence type="ECO:0000313" key="6">
    <source>
        <dbReference type="EMBL" id="GAA2009555.1"/>
    </source>
</evidence>
<keyword evidence="1" id="KW-0436">Ligase</keyword>
<evidence type="ECO:0000259" key="5">
    <source>
        <dbReference type="PROSITE" id="PS50979"/>
    </source>
</evidence>
<dbReference type="Pfam" id="PF00289">
    <property type="entry name" value="Biotin_carb_N"/>
    <property type="match status" value="1"/>
</dbReference>
<accession>A0ABN2THC5</accession>
<feature type="domain" description="Biotin carboxylation" evidence="5">
    <location>
        <begin position="1"/>
        <end position="166"/>
    </location>
</feature>
<dbReference type="InterPro" id="IPR011764">
    <property type="entry name" value="Biotin_carboxylation_dom"/>
</dbReference>
<dbReference type="SUPFAM" id="SSF52440">
    <property type="entry name" value="PreATP-grasp domain"/>
    <property type="match status" value="1"/>
</dbReference>
<feature type="compositionally biased region" description="Low complexity" evidence="4">
    <location>
        <begin position="63"/>
        <end position="79"/>
    </location>
</feature>
<sequence>MRLTGEAFAPSGQTAADSYPDFNTLVKCAEDSEADAVHTPGVRFRSENADFADVQVTGLTWVGPPRRGSPPRGQGAAAAHSPVGRRPVHGQERGDDCTYLLEGAVFGGWCRLPAGGSAHTLGWSPLGPAQPSWRKNEWQPTGQSGRTRPHGQQHLVDRVFCRERQP</sequence>
<keyword evidence="7" id="KW-1185">Reference proteome</keyword>
<reference evidence="6 7" key="1">
    <citation type="journal article" date="2019" name="Int. J. Syst. Evol. Microbiol.">
        <title>The Global Catalogue of Microorganisms (GCM) 10K type strain sequencing project: providing services to taxonomists for standard genome sequencing and annotation.</title>
        <authorList>
            <consortium name="The Broad Institute Genomics Platform"/>
            <consortium name="The Broad Institute Genome Sequencing Center for Infectious Disease"/>
            <person name="Wu L."/>
            <person name="Ma J."/>
        </authorList>
    </citation>
    <scope>NUCLEOTIDE SEQUENCE [LARGE SCALE GENOMIC DNA]</scope>
    <source>
        <strain evidence="6 7">JCM 15313</strain>
    </source>
</reference>
<evidence type="ECO:0000256" key="3">
    <source>
        <dbReference type="ARBA" id="ARBA00022840"/>
    </source>
</evidence>
<evidence type="ECO:0000256" key="1">
    <source>
        <dbReference type="ARBA" id="ARBA00022598"/>
    </source>
</evidence>
<keyword evidence="3" id="KW-0067">ATP-binding</keyword>
<dbReference type="InterPro" id="IPR016185">
    <property type="entry name" value="PreATP-grasp_dom_sf"/>
</dbReference>
<name>A0ABN2THC5_9ACTN</name>
<dbReference type="PROSITE" id="PS50979">
    <property type="entry name" value="BC"/>
    <property type="match status" value="1"/>
</dbReference>
<keyword evidence="2" id="KW-0547">Nucleotide-binding</keyword>
<dbReference type="InterPro" id="IPR005481">
    <property type="entry name" value="BC-like_N"/>
</dbReference>
<proteinExistence type="predicted"/>
<dbReference type="EMBL" id="BAAAPC010000020">
    <property type="protein sequence ID" value="GAA2009555.1"/>
    <property type="molecule type" value="Genomic_DNA"/>
</dbReference>